<sequence>MSKVKTNKKEWETWMDNLIIKDAFQKENVPFYQFSEFQDIKRHRKLEIHDSILKFYGITKQVNEGSLRQYLKTNFQKMDWNTKLNFAKQIANVLMILHSNDIIHGKFNSENILVHNGIIKFTIFGITKTISDSLRFLTNTLDQIQYIDSQLFSMINKNKSSDIFGLGIILWEISSGNPPFEMESSSNIDLLHNITNIKSETAIPGTPHKYKEIYTGTDCWKQNGNSRPDIFQVVKNLSEIIISDERVEFETTQSQSYNVTDVKLENLNMQHEIKPDPPFVTTSFINDLFEFFIDTRKKQSRTILPIMIKICIRKHEKNLDEILYEMIRYPSNYWFTSLIGFFYQYGIGTVTDNQMAFKFFNLAANEIIDTSSSNSSSLRKLYNINKEIGTIALANMYLYGLDVEKNIKKVFQIYSKLADKGSSIALNALAFSAEKGNLVAQSNIGNCYKDGTGIAKDETKGFQWFIKSALAGNIEAMCSFGYGYGNSIGVGKDEKEAFKWYLKAAEKEHNMSQCNVGNCYRDSYGIYPDQGKAVEWYKKAAENFNTNGQFMLGLCFYEGHGTKKDIIKAIYWLNKAKENGHRHISANELLEEITRPVI</sequence>
<dbReference type="Pfam" id="PF07714">
    <property type="entry name" value="PK_Tyr_Ser-Thr"/>
    <property type="match status" value="1"/>
</dbReference>
<dbReference type="InterPro" id="IPR001245">
    <property type="entry name" value="Ser-Thr/Tyr_kinase_cat_dom"/>
</dbReference>
<keyword evidence="4" id="KW-1185">Reference proteome</keyword>
<dbReference type="InterPro" id="IPR011009">
    <property type="entry name" value="Kinase-like_dom_sf"/>
</dbReference>
<evidence type="ECO:0000259" key="2">
    <source>
        <dbReference type="PROSITE" id="PS50011"/>
    </source>
</evidence>
<evidence type="ECO:0000313" key="4">
    <source>
        <dbReference type="Proteomes" id="UP000266861"/>
    </source>
</evidence>
<dbReference type="GO" id="GO:0004672">
    <property type="term" value="F:protein kinase activity"/>
    <property type="evidence" value="ECO:0007669"/>
    <property type="project" value="InterPro"/>
</dbReference>
<gene>
    <name evidence="3" type="ORF">Glove_230g157</name>
</gene>
<proteinExistence type="inferred from homology"/>
<accession>A0A397IIJ6</accession>
<name>A0A397IIJ6_9GLOM</name>
<dbReference type="PROSITE" id="PS50011">
    <property type="entry name" value="PROTEIN_KINASE_DOM"/>
    <property type="match status" value="1"/>
</dbReference>
<dbReference type="PANTHER" id="PTHR11102">
    <property type="entry name" value="SEL-1-LIKE PROTEIN"/>
    <property type="match status" value="1"/>
</dbReference>
<organism evidence="3 4">
    <name type="scientific">Diversispora epigaea</name>
    <dbReference type="NCBI Taxonomy" id="1348612"/>
    <lineage>
        <taxon>Eukaryota</taxon>
        <taxon>Fungi</taxon>
        <taxon>Fungi incertae sedis</taxon>
        <taxon>Mucoromycota</taxon>
        <taxon>Glomeromycotina</taxon>
        <taxon>Glomeromycetes</taxon>
        <taxon>Diversisporales</taxon>
        <taxon>Diversisporaceae</taxon>
        <taxon>Diversispora</taxon>
    </lineage>
</organism>
<protein>
    <recommendedName>
        <fullName evidence="2">Protein kinase domain-containing protein</fullName>
    </recommendedName>
</protein>
<dbReference type="OrthoDB" id="42606at2759"/>
<dbReference type="InterPro" id="IPR006597">
    <property type="entry name" value="Sel1-like"/>
</dbReference>
<dbReference type="InterPro" id="IPR050767">
    <property type="entry name" value="Sel1_AlgK"/>
</dbReference>
<dbReference type="SUPFAM" id="SSF56112">
    <property type="entry name" value="Protein kinase-like (PK-like)"/>
    <property type="match status" value="1"/>
</dbReference>
<dbReference type="AlphaFoldDB" id="A0A397IIJ6"/>
<dbReference type="Proteomes" id="UP000266861">
    <property type="component" value="Unassembled WGS sequence"/>
</dbReference>
<dbReference type="InterPro" id="IPR000719">
    <property type="entry name" value="Prot_kinase_dom"/>
</dbReference>
<reference evidence="3 4" key="1">
    <citation type="submission" date="2018-08" db="EMBL/GenBank/DDBJ databases">
        <title>Genome and evolution of the arbuscular mycorrhizal fungus Diversispora epigaea (formerly Glomus versiforme) and its bacterial endosymbionts.</title>
        <authorList>
            <person name="Sun X."/>
            <person name="Fei Z."/>
            <person name="Harrison M."/>
        </authorList>
    </citation>
    <scope>NUCLEOTIDE SEQUENCE [LARGE SCALE GENOMIC DNA]</scope>
    <source>
        <strain evidence="3 4">IT104</strain>
    </source>
</reference>
<comment type="caution">
    <text evidence="3">The sequence shown here is derived from an EMBL/GenBank/DDBJ whole genome shotgun (WGS) entry which is preliminary data.</text>
</comment>
<evidence type="ECO:0000313" key="3">
    <source>
        <dbReference type="EMBL" id="RHZ73546.1"/>
    </source>
</evidence>
<dbReference type="SMART" id="SM00671">
    <property type="entry name" value="SEL1"/>
    <property type="match status" value="6"/>
</dbReference>
<comment type="similarity">
    <text evidence="1">Belongs to the sel-1 family.</text>
</comment>
<dbReference type="PANTHER" id="PTHR11102:SF160">
    <property type="entry name" value="ERAD-ASSOCIATED E3 UBIQUITIN-PROTEIN LIGASE COMPONENT HRD3"/>
    <property type="match status" value="1"/>
</dbReference>
<dbReference type="STRING" id="1348612.A0A397IIJ6"/>
<dbReference type="SMART" id="SM00220">
    <property type="entry name" value="S_TKc"/>
    <property type="match status" value="1"/>
</dbReference>
<dbReference type="Gene3D" id="1.10.510.10">
    <property type="entry name" value="Transferase(Phosphotransferase) domain 1"/>
    <property type="match status" value="1"/>
</dbReference>
<dbReference type="GO" id="GO:0005524">
    <property type="term" value="F:ATP binding"/>
    <property type="evidence" value="ECO:0007669"/>
    <property type="project" value="InterPro"/>
</dbReference>
<dbReference type="InterPro" id="IPR011990">
    <property type="entry name" value="TPR-like_helical_dom_sf"/>
</dbReference>
<dbReference type="Gene3D" id="1.25.40.10">
    <property type="entry name" value="Tetratricopeptide repeat domain"/>
    <property type="match status" value="2"/>
</dbReference>
<dbReference type="Pfam" id="PF08238">
    <property type="entry name" value="Sel1"/>
    <property type="match status" value="6"/>
</dbReference>
<dbReference type="EMBL" id="PQFF01000213">
    <property type="protein sequence ID" value="RHZ73546.1"/>
    <property type="molecule type" value="Genomic_DNA"/>
</dbReference>
<dbReference type="SUPFAM" id="SSF81901">
    <property type="entry name" value="HCP-like"/>
    <property type="match status" value="1"/>
</dbReference>
<evidence type="ECO:0000256" key="1">
    <source>
        <dbReference type="ARBA" id="ARBA00038101"/>
    </source>
</evidence>
<feature type="domain" description="Protein kinase" evidence="2">
    <location>
        <begin position="1"/>
        <end position="241"/>
    </location>
</feature>